<reference evidence="1" key="2">
    <citation type="submission" date="2022-10" db="EMBL/GenBank/DDBJ databases">
        <authorList>
            <person name="Trinh H.N."/>
        </authorList>
    </citation>
    <scope>NUCLEOTIDE SEQUENCE</scope>
    <source>
        <strain evidence="1">RN2-1</strain>
    </source>
</reference>
<dbReference type="AlphaFoldDB" id="A0AA41YUI1"/>
<keyword evidence="2" id="KW-1185">Reference proteome</keyword>
<dbReference type="Proteomes" id="UP001165679">
    <property type="component" value="Unassembled WGS sequence"/>
</dbReference>
<evidence type="ECO:0000313" key="1">
    <source>
        <dbReference type="EMBL" id="MCW3476740.1"/>
    </source>
</evidence>
<dbReference type="SUPFAM" id="SSF54427">
    <property type="entry name" value="NTF2-like"/>
    <property type="match status" value="1"/>
</dbReference>
<evidence type="ECO:0000313" key="2">
    <source>
        <dbReference type="Proteomes" id="UP001165679"/>
    </source>
</evidence>
<protein>
    <submittedName>
        <fullName evidence="1">Ester cyclase</fullName>
    </submittedName>
</protein>
<dbReference type="InterPro" id="IPR009959">
    <property type="entry name" value="Cyclase_SnoaL-like"/>
</dbReference>
<dbReference type="InterPro" id="IPR032710">
    <property type="entry name" value="NTF2-like_dom_sf"/>
</dbReference>
<sequence length="142" mass="15379">MAQDSPGELLRKWFEVVWNDGRTDLIDQLMSPDHVSNALTETGAASTGPAGFKPFYDRLRGAIPDLKFAVHEVIESGETAAARWTATGTHRGDHLGTKATGNRITMPGMTFLRTANGKMAESWNQWDRLALAVGTGAVAPIK</sequence>
<accession>A0AA41YUI1</accession>
<dbReference type="EMBL" id="JAPDNT010000023">
    <property type="protein sequence ID" value="MCW3476740.1"/>
    <property type="molecule type" value="Genomic_DNA"/>
</dbReference>
<name>A0AA41YUI1_9PROT</name>
<dbReference type="Pfam" id="PF07366">
    <property type="entry name" value="SnoaL"/>
    <property type="match status" value="1"/>
</dbReference>
<dbReference type="PANTHER" id="PTHR38436:SF1">
    <property type="entry name" value="ESTER CYCLASE"/>
    <property type="match status" value="1"/>
</dbReference>
<dbReference type="PANTHER" id="PTHR38436">
    <property type="entry name" value="POLYKETIDE CYCLASE SNOAL-LIKE DOMAIN"/>
    <property type="match status" value="1"/>
</dbReference>
<organism evidence="1 2">
    <name type="scientific">Limobrevibacterium gyesilva</name>
    <dbReference type="NCBI Taxonomy" id="2991712"/>
    <lineage>
        <taxon>Bacteria</taxon>
        <taxon>Pseudomonadati</taxon>
        <taxon>Pseudomonadota</taxon>
        <taxon>Alphaproteobacteria</taxon>
        <taxon>Acetobacterales</taxon>
        <taxon>Acetobacteraceae</taxon>
        <taxon>Limobrevibacterium</taxon>
    </lineage>
</organism>
<dbReference type="GO" id="GO:0030638">
    <property type="term" value="P:polyketide metabolic process"/>
    <property type="evidence" value="ECO:0007669"/>
    <property type="project" value="InterPro"/>
</dbReference>
<reference evidence="1" key="1">
    <citation type="submission" date="2022-09" db="EMBL/GenBank/DDBJ databases">
        <title>Rhodovastum sp. nov. RN2-1 isolated from soil in Seongnam, South Korea.</title>
        <authorList>
            <person name="Le N.T."/>
        </authorList>
    </citation>
    <scope>NUCLEOTIDE SEQUENCE</scope>
    <source>
        <strain evidence="1">RN2-1</strain>
    </source>
</reference>
<gene>
    <name evidence="1" type="ORF">OL599_19420</name>
</gene>
<comment type="caution">
    <text evidence="1">The sequence shown here is derived from an EMBL/GenBank/DDBJ whole genome shotgun (WGS) entry which is preliminary data.</text>
</comment>
<proteinExistence type="predicted"/>
<dbReference type="RefSeq" id="WP_264715572.1">
    <property type="nucleotide sequence ID" value="NZ_JAPDNT010000023.1"/>
</dbReference>
<dbReference type="Gene3D" id="3.10.450.50">
    <property type="match status" value="1"/>
</dbReference>